<reference evidence="1 2" key="1">
    <citation type="submission" date="2018-12" db="EMBL/GenBank/DDBJ databases">
        <title>Alloscrdovia theropitheci sp. nov: a novel taxon from the feces of the bleeding-herat monkey (Theropithecus geleda).</title>
        <authorList>
            <person name="Modesto M."/>
        </authorList>
    </citation>
    <scope>NUCLEOTIDE SEQUENCE [LARGE SCALE GENOMIC DNA]</scope>
    <source>
        <strain evidence="1 2">GLDI4/2</strain>
    </source>
</reference>
<accession>A0A4R0QR04</accession>
<protein>
    <submittedName>
        <fullName evidence="1">Uncharacterized protein</fullName>
    </submittedName>
</protein>
<name>A0A4R0QR04_9BIFI</name>
<evidence type="ECO:0000313" key="2">
    <source>
        <dbReference type="Proteomes" id="UP000291289"/>
    </source>
</evidence>
<organism evidence="1 2">
    <name type="scientific">Alloscardovia theropitheci</name>
    <dbReference type="NCBI Taxonomy" id="2496842"/>
    <lineage>
        <taxon>Bacteria</taxon>
        <taxon>Bacillati</taxon>
        <taxon>Actinomycetota</taxon>
        <taxon>Actinomycetes</taxon>
        <taxon>Bifidobacteriales</taxon>
        <taxon>Bifidobacteriaceae</taxon>
        <taxon>Alloscardovia</taxon>
    </lineage>
</organism>
<dbReference type="RefSeq" id="WP_131285120.1">
    <property type="nucleotide sequence ID" value="NZ_RXLP01000026.1"/>
</dbReference>
<comment type="caution">
    <text evidence="1">The sequence shown here is derived from an EMBL/GenBank/DDBJ whole genome shotgun (WGS) entry which is preliminary data.</text>
</comment>
<evidence type="ECO:0000313" key="1">
    <source>
        <dbReference type="EMBL" id="TCD53778.1"/>
    </source>
</evidence>
<dbReference type="EMBL" id="RXLP01000026">
    <property type="protein sequence ID" value="TCD53778.1"/>
    <property type="molecule type" value="Genomic_DNA"/>
</dbReference>
<gene>
    <name evidence="1" type="ORF">EJ419_07370</name>
</gene>
<proteinExistence type="predicted"/>
<sequence length="113" mass="12874">MQGEITGQITNILSTRWWSVSNVRVSVIDDMVFAECTLKRLDSSWNGASTDTLFTLPAKYMPKNNRWSMYEPRFGVYVIPRATGNVEFGHWGSTAQMGNGQIIDLNFSWHLPQ</sequence>
<dbReference type="Proteomes" id="UP000291289">
    <property type="component" value="Unassembled WGS sequence"/>
</dbReference>
<dbReference type="AlphaFoldDB" id="A0A4R0QR04"/>
<keyword evidence="2" id="KW-1185">Reference proteome</keyword>